<proteinExistence type="predicted"/>
<dbReference type="HOGENOM" id="CLU_1842508_0_0_11"/>
<keyword evidence="3" id="KW-1185">Reference proteome</keyword>
<dbReference type="AlphaFoldDB" id="D2PQ13"/>
<dbReference type="GO" id="GO:0032259">
    <property type="term" value="P:methylation"/>
    <property type="evidence" value="ECO:0007669"/>
    <property type="project" value="UniProtKB-KW"/>
</dbReference>
<dbReference type="RefSeq" id="WP_012921493.1">
    <property type="nucleotide sequence ID" value="NC_013729.1"/>
</dbReference>
<keyword evidence="2" id="KW-0808">Transferase</keyword>
<dbReference type="EMBL" id="CP001736">
    <property type="protein sequence ID" value="ADB32937.1"/>
    <property type="molecule type" value="Genomic_DNA"/>
</dbReference>
<organism evidence="2 3">
    <name type="scientific">Kribbella flavida (strain DSM 17836 / JCM 10339 / NBRC 14399)</name>
    <dbReference type="NCBI Taxonomy" id="479435"/>
    <lineage>
        <taxon>Bacteria</taxon>
        <taxon>Bacillati</taxon>
        <taxon>Actinomycetota</taxon>
        <taxon>Actinomycetes</taxon>
        <taxon>Propionibacteriales</taxon>
        <taxon>Kribbellaceae</taxon>
        <taxon>Kribbella</taxon>
    </lineage>
</organism>
<dbReference type="KEGG" id="kfl:Kfla_3884"/>
<protein>
    <submittedName>
        <fullName evidence="2">Methyltransferase type 11</fullName>
    </submittedName>
</protein>
<dbReference type="GO" id="GO:0008168">
    <property type="term" value="F:methyltransferase activity"/>
    <property type="evidence" value="ECO:0007669"/>
    <property type="project" value="UniProtKB-KW"/>
</dbReference>
<reference evidence="3" key="1">
    <citation type="submission" date="2009-09" db="EMBL/GenBank/DDBJ databases">
        <title>The complete genome of Kribbella flavida DSM 17836.</title>
        <authorList>
            <consortium name="US DOE Joint Genome Institute (JGI-PGF)"/>
            <person name="Lucas S."/>
            <person name="Copeland A."/>
            <person name="Lapidus A."/>
            <person name="Glavina del Rio T."/>
            <person name="Dalin E."/>
            <person name="Tice H."/>
            <person name="Bruce D."/>
            <person name="Goodwin L."/>
            <person name="Pitluck S."/>
            <person name="Kyrpides N."/>
            <person name="Mavromatis K."/>
            <person name="Ivanova N."/>
            <person name="Saunders E."/>
            <person name="Brettin T."/>
            <person name="Detter J.C."/>
            <person name="Han C."/>
            <person name="Larimer F."/>
            <person name="Land M."/>
            <person name="Hauser L."/>
            <person name="Markowitz V."/>
            <person name="Cheng J.-F."/>
            <person name="Hugenholtz P."/>
            <person name="Woyke T."/>
            <person name="Wu D."/>
            <person name="Pukall R."/>
            <person name="Klenk H.-P."/>
            <person name="Eisen J.A."/>
        </authorList>
    </citation>
    <scope>NUCLEOTIDE SEQUENCE [LARGE SCALE GENOMIC DNA]</scope>
    <source>
        <strain evidence="3">DSM 17836 / JCM 10339 / NBRC 14399</strain>
    </source>
</reference>
<name>D2PQ13_KRIFD</name>
<evidence type="ECO:0000313" key="2">
    <source>
        <dbReference type="EMBL" id="ADB32937.1"/>
    </source>
</evidence>
<dbReference type="Proteomes" id="UP000007967">
    <property type="component" value="Chromosome"/>
</dbReference>
<accession>D2PQ13</accession>
<keyword evidence="2" id="KW-0489">Methyltransferase</keyword>
<evidence type="ECO:0000313" key="3">
    <source>
        <dbReference type="Proteomes" id="UP000007967"/>
    </source>
</evidence>
<evidence type="ECO:0000256" key="1">
    <source>
        <dbReference type="SAM" id="MobiDB-lite"/>
    </source>
</evidence>
<feature type="compositionally biased region" description="Polar residues" evidence="1">
    <location>
        <begin position="64"/>
        <end position="73"/>
    </location>
</feature>
<feature type="region of interest" description="Disordered" evidence="1">
    <location>
        <begin position="59"/>
        <end position="81"/>
    </location>
</feature>
<sequence length="139" mass="15417">MADDEGPAHADPRERARLQAVARAERAKLAELQIVDAAEELIADARFVDLLDQQVEAQRRHSTAEQQVTTALSTGDHGRITSARQRCRAAEVQSHRVRDEAIEEMLQLTSDGADRSTRYAAQYGRWQDAVAAELPPDVT</sequence>
<reference evidence="2 3" key="2">
    <citation type="journal article" date="2010" name="Stand. Genomic Sci.">
        <title>Complete genome sequence of Kribbella flavida type strain (IFO 14399).</title>
        <authorList>
            <person name="Pukall R."/>
            <person name="Lapidus A."/>
            <person name="Glavina Del Rio T."/>
            <person name="Copeland A."/>
            <person name="Tice H."/>
            <person name="Cheng J.-F."/>
            <person name="Lucas S."/>
            <person name="Chen F."/>
            <person name="Nolan M."/>
            <person name="LaButti K."/>
            <person name="Pati A."/>
            <person name="Ivanova N."/>
            <person name="Mavrommatis K."/>
            <person name="Mikhailova N."/>
            <person name="Pitluck S."/>
            <person name="Bruce D."/>
            <person name="Goodwin L."/>
            <person name="Land M."/>
            <person name="Hauser L."/>
            <person name="Chang Y.-J."/>
            <person name="Jeffries C.D."/>
            <person name="Chen A."/>
            <person name="Palaniappan K."/>
            <person name="Chain P."/>
            <person name="Rohde M."/>
            <person name="Goeker M."/>
            <person name="Bristow J."/>
            <person name="Eisen J.A."/>
            <person name="Markowitz V."/>
            <person name="Hugenholtz P."/>
            <person name="Kyrpides N.C."/>
            <person name="Klenk H.-P."/>
            <person name="Brettin T."/>
        </authorList>
    </citation>
    <scope>NUCLEOTIDE SEQUENCE [LARGE SCALE GENOMIC DNA]</scope>
    <source>
        <strain evidence="3">DSM 17836 / JCM 10339 / NBRC 14399</strain>
    </source>
</reference>
<gene>
    <name evidence="2" type="ordered locus">Kfla_3884</name>
</gene>